<proteinExistence type="predicted"/>
<sequence>MDAPVNKNASVDISVSASGHRRASDPNPFGRPSEAGVPCDEGAGPRRPLGRGVRLVREVRVVRVERRRVLRRIAQELRNRRSDELELLASPLHSPSDEEGGASPTHAPSMGEDAVGDAVPEAIEEALPRRRRYPSEMDDVNPEWLRWQYPELPPTPEADTTDEEEPMRISSEDEEERRSSTSPAISDDEEAMPWPQETPEPEVITISDEEEDTGEERWSSPSPVVSDDEETMPWPPGTPEPEVIVISDEEEEQREDGGEAQGQGERPQILPPTVTATCARAFADGRCRHQVTLVCVWEEEAGVPPTWQLEEEQPPQAQTPRSDNGAQHRPP</sequence>
<accession>B4K2S6</accession>
<evidence type="ECO:0000256" key="1">
    <source>
        <dbReference type="SAM" id="MobiDB-lite"/>
    </source>
</evidence>
<feature type="region of interest" description="Disordered" evidence="1">
    <location>
        <begin position="303"/>
        <end position="331"/>
    </location>
</feature>
<organism evidence="3">
    <name type="scientific">Drosophila grimshawi</name>
    <name type="common">Hawaiian fruit fly</name>
    <name type="synonym">Idiomyia grimshawi</name>
    <dbReference type="NCBI Taxonomy" id="7222"/>
    <lineage>
        <taxon>Eukaryota</taxon>
        <taxon>Metazoa</taxon>
        <taxon>Ecdysozoa</taxon>
        <taxon>Arthropoda</taxon>
        <taxon>Hexapoda</taxon>
        <taxon>Insecta</taxon>
        <taxon>Pterygota</taxon>
        <taxon>Neoptera</taxon>
        <taxon>Endopterygota</taxon>
        <taxon>Diptera</taxon>
        <taxon>Brachycera</taxon>
        <taxon>Muscomorpha</taxon>
        <taxon>Ephydroidea</taxon>
        <taxon>Drosophilidae</taxon>
        <taxon>Drosophila</taxon>
        <taxon>Hawaiian Drosophila</taxon>
    </lineage>
</organism>
<dbReference type="HOGENOM" id="CLU_061646_0_0_1"/>
<gene>
    <name evidence="2" type="primary">Dgri\GH25253</name>
    <name evidence="2" type="ORF">Dgri_GH25253</name>
</gene>
<feature type="compositionally biased region" description="Polar residues" evidence="1">
    <location>
        <begin position="7"/>
        <end position="17"/>
    </location>
</feature>
<keyword evidence="3" id="KW-1185">Reference proteome</keyword>
<feature type="region of interest" description="Disordered" evidence="1">
    <location>
        <begin position="1"/>
        <end position="52"/>
    </location>
</feature>
<dbReference type="Proteomes" id="UP000001070">
    <property type="component" value="Unassembled WGS sequence"/>
</dbReference>
<protein>
    <submittedName>
        <fullName evidence="2">GH25253</fullName>
    </submittedName>
</protein>
<feature type="compositionally biased region" description="Polar residues" evidence="1">
    <location>
        <begin position="315"/>
        <end position="325"/>
    </location>
</feature>
<dbReference type="AlphaFoldDB" id="B4K2S6"/>
<dbReference type="InParanoid" id="B4K2S6"/>
<dbReference type="PhylomeDB" id="B4K2S6"/>
<dbReference type="EMBL" id="CH919860">
    <property type="protein sequence ID" value="EDV90342.1"/>
    <property type="molecule type" value="Genomic_DNA"/>
</dbReference>
<evidence type="ECO:0000313" key="3">
    <source>
        <dbReference type="Proteomes" id="UP000001070"/>
    </source>
</evidence>
<reference evidence="2 3" key="1">
    <citation type="journal article" date="2007" name="Nature">
        <title>Evolution of genes and genomes on the Drosophila phylogeny.</title>
        <authorList>
            <consortium name="Drosophila 12 Genomes Consortium"/>
            <person name="Clark A.G."/>
            <person name="Eisen M.B."/>
            <person name="Smith D.R."/>
            <person name="Bergman C.M."/>
            <person name="Oliver B."/>
            <person name="Markow T.A."/>
            <person name="Kaufman T.C."/>
            <person name="Kellis M."/>
            <person name="Gelbart W."/>
            <person name="Iyer V.N."/>
            <person name="Pollard D.A."/>
            <person name="Sackton T.B."/>
            <person name="Larracuente A.M."/>
            <person name="Singh N.D."/>
            <person name="Abad J.P."/>
            <person name="Abt D.N."/>
            <person name="Adryan B."/>
            <person name="Aguade M."/>
            <person name="Akashi H."/>
            <person name="Anderson W.W."/>
            <person name="Aquadro C.F."/>
            <person name="Ardell D.H."/>
            <person name="Arguello R."/>
            <person name="Artieri C.G."/>
            <person name="Barbash D.A."/>
            <person name="Barker D."/>
            <person name="Barsanti P."/>
            <person name="Batterham P."/>
            <person name="Batzoglou S."/>
            <person name="Begun D."/>
            <person name="Bhutkar A."/>
            <person name="Blanco E."/>
            <person name="Bosak S.A."/>
            <person name="Bradley R.K."/>
            <person name="Brand A.D."/>
            <person name="Brent M.R."/>
            <person name="Brooks A.N."/>
            <person name="Brown R.H."/>
            <person name="Butlin R.K."/>
            <person name="Caggese C."/>
            <person name="Calvi B.R."/>
            <person name="Bernardo de Carvalho A."/>
            <person name="Caspi A."/>
            <person name="Castrezana S."/>
            <person name="Celniker S.E."/>
            <person name="Chang J.L."/>
            <person name="Chapple C."/>
            <person name="Chatterji S."/>
            <person name="Chinwalla A."/>
            <person name="Civetta A."/>
            <person name="Clifton S.W."/>
            <person name="Comeron J.M."/>
            <person name="Costello J.C."/>
            <person name="Coyne J.A."/>
            <person name="Daub J."/>
            <person name="David R.G."/>
            <person name="Delcher A.L."/>
            <person name="Delehaunty K."/>
            <person name="Do C.B."/>
            <person name="Ebling H."/>
            <person name="Edwards K."/>
            <person name="Eickbush T."/>
            <person name="Evans J.D."/>
            <person name="Filipski A."/>
            <person name="Findeiss S."/>
            <person name="Freyhult E."/>
            <person name="Fulton L."/>
            <person name="Fulton R."/>
            <person name="Garcia A.C."/>
            <person name="Gardiner A."/>
            <person name="Garfield D.A."/>
            <person name="Garvin B.E."/>
            <person name="Gibson G."/>
            <person name="Gilbert D."/>
            <person name="Gnerre S."/>
            <person name="Godfrey J."/>
            <person name="Good R."/>
            <person name="Gotea V."/>
            <person name="Gravely B."/>
            <person name="Greenberg A.J."/>
            <person name="Griffiths-Jones S."/>
            <person name="Gross S."/>
            <person name="Guigo R."/>
            <person name="Gustafson E.A."/>
            <person name="Haerty W."/>
            <person name="Hahn M.W."/>
            <person name="Halligan D.L."/>
            <person name="Halpern A.L."/>
            <person name="Halter G.M."/>
            <person name="Han M.V."/>
            <person name="Heger A."/>
            <person name="Hillier L."/>
            <person name="Hinrichs A.S."/>
            <person name="Holmes I."/>
            <person name="Hoskins R.A."/>
            <person name="Hubisz M.J."/>
            <person name="Hultmark D."/>
            <person name="Huntley M.A."/>
            <person name="Jaffe D.B."/>
            <person name="Jagadeeshan S."/>
            <person name="Jeck W.R."/>
            <person name="Johnson J."/>
            <person name="Jones C.D."/>
            <person name="Jordan W.C."/>
            <person name="Karpen G.H."/>
            <person name="Kataoka E."/>
            <person name="Keightley P.D."/>
            <person name="Kheradpour P."/>
            <person name="Kirkness E.F."/>
            <person name="Koerich L.B."/>
            <person name="Kristiansen K."/>
            <person name="Kudrna D."/>
            <person name="Kulathinal R.J."/>
            <person name="Kumar S."/>
            <person name="Kwok R."/>
            <person name="Lander E."/>
            <person name="Langley C.H."/>
            <person name="Lapoint R."/>
            <person name="Lazzaro B.P."/>
            <person name="Lee S.J."/>
            <person name="Levesque L."/>
            <person name="Li R."/>
            <person name="Lin C.F."/>
            <person name="Lin M.F."/>
            <person name="Lindblad-Toh K."/>
            <person name="Llopart A."/>
            <person name="Long M."/>
            <person name="Low L."/>
            <person name="Lozovsky E."/>
            <person name="Lu J."/>
            <person name="Luo M."/>
            <person name="Machado C.A."/>
            <person name="Makalowski W."/>
            <person name="Marzo M."/>
            <person name="Matsuda M."/>
            <person name="Matzkin L."/>
            <person name="McAllister B."/>
            <person name="McBride C.S."/>
            <person name="McKernan B."/>
            <person name="McKernan K."/>
            <person name="Mendez-Lago M."/>
            <person name="Minx P."/>
            <person name="Mollenhauer M.U."/>
            <person name="Montooth K."/>
            <person name="Mount S.M."/>
            <person name="Mu X."/>
            <person name="Myers E."/>
            <person name="Negre B."/>
            <person name="Newfeld S."/>
            <person name="Nielsen R."/>
            <person name="Noor M.A."/>
            <person name="O'Grady P."/>
            <person name="Pachter L."/>
            <person name="Papaceit M."/>
            <person name="Parisi M.J."/>
            <person name="Parisi M."/>
            <person name="Parts L."/>
            <person name="Pedersen J.S."/>
            <person name="Pesole G."/>
            <person name="Phillippy A.M."/>
            <person name="Ponting C.P."/>
            <person name="Pop M."/>
            <person name="Porcelli D."/>
            <person name="Powell J.R."/>
            <person name="Prohaska S."/>
            <person name="Pruitt K."/>
            <person name="Puig M."/>
            <person name="Quesneville H."/>
            <person name="Ram K.R."/>
            <person name="Rand D."/>
            <person name="Rasmussen M.D."/>
            <person name="Reed L.K."/>
            <person name="Reenan R."/>
            <person name="Reily A."/>
            <person name="Remington K.A."/>
            <person name="Rieger T.T."/>
            <person name="Ritchie M.G."/>
            <person name="Robin C."/>
            <person name="Rogers Y.H."/>
            <person name="Rohde C."/>
            <person name="Rozas J."/>
            <person name="Rubenfield M.J."/>
            <person name="Ruiz A."/>
            <person name="Russo S."/>
            <person name="Salzberg S.L."/>
            <person name="Sanchez-Gracia A."/>
            <person name="Saranga D.J."/>
            <person name="Sato H."/>
            <person name="Schaeffer S.W."/>
            <person name="Schatz M.C."/>
            <person name="Schlenke T."/>
            <person name="Schwartz R."/>
            <person name="Segarra C."/>
            <person name="Singh R.S."/>
            <person name="Sirot L."/>
            <person name="Sirota M."/>
            <person name="Sisneros N.B."/>
            <person name="Smith C.D."/>
            <person name="Smith T.F."/>
            <person name="Spieth J."/>
            <person name="Stage D.E."/>
            <person name="Stark A."/>
            <person name="Stephan W."/>
            <person name="Strausberg R.L."/>
            <person name="Strempel S."/>
            <person name="Sturgill D."/>
            <person name="Sutton G."/>
            <person name="Sutton G.G."/>
            <person name="Tao W."/>
            <person name="Teichmann S."/>
            <person name="Tobari Y.N."/>
            <person name="Tomimura Y."/>
            <person name="Tsolas J.M."/>
            <person name="Valente V.L."/>
            <person name="Venter E."/>
            <person name="Venter J.C."/>
            <person name="Vicario S."/>
            <person name="Vieira F.G."/>
            <person name="Vilella A.J."/>
            <person name="Villasante A."/>
            <person name="Walenz B."/>
            <person name="Wang J."/>
            <person name="Wasserman M."/>
            <person name="Watts T."/>
            <person name="Wilson D."/>
            <person name="Wilson R.K."/>
            <person name="Wing R.A."/>
            <person name="Wolfner M.F."/>
            <person name="Wong A."/>
            <person name="Wong G.K."/>
            <person name="Wu C.I."/>
            <person name="Wu G."/>
            <person name="Yamamoto D."/>
            <person name="Yang H.P."/>
            <person name="Yang S.P."/>
            <person name="Yorke J.A."/>
            <person name="Yoshida K."/>
            <person name="Zdobnov E."/>
            <person name="Zhang P."/>
            <person name="Zhang Y."/>
            <person name="Zimin A.V."/>
            <person name="Baldwin J."/>
            <person name="Abdouelleil A."/>
            <person name="Abdulkadir J."/>
            <person name="Abebe A."/>
            <person name="Abera B."/>
            <person name="Abreu J."/>
            <person name="Acer S.C."/>
            <person name="Aftuck L."/>
            <person name="Alexander A."/>
            <person name="An P."/>
            <person name="Anderson E."/>
            <person name="Anderson S."/>
            <person name="Arachi H."/>
            <person name="Azer M."/>
            <person name="Bachantsang P."/>
            <person name="Barry A."/>
            <person name="Bayul T."/>
            <person name="Berlin A."/>
            <person name="Bessette D."/>
            <person name="Bloom T."/>
            <person name="Blye J."/>
            <person name="Boguslavskiy L."/>
            <person name="Bonnet C."/>
            <person name="Boukhgalter B."/>
            <person name="Bourzgui I."/>
            <person name="Brown A."/>
            <person name="Cahill P."/>
            <person name="Channer S."/>
            <person name="Cheshatsang Y."/>
            <person name="Chuda L."/>
            <person name="Citroen M."/>
            <person name="Collymore A."/>
            <person name="Cooke P."/>
            <person name="Costello M."/>
            <person name="D'Aco K."/>
            <person name="Daza R."/>
            <person name="De Haan G."/>
            <person name="DeGray S."/>
            <person name="DeMaso C."/>
            <person name="Dhargay N."/>
            <person name="Dooley K."/>
            <person name="Dooley E."/>
            <person name="Doricent M."/>
            <person name="Dorje P."/>
            <person name="Dorjee K."/>
            <person name="Dupes A."/>
            <person name="Elong R."/>
            <person name="Falk J."/>
            <person name="Farina A."/>
            <person name="Faro S."/>
            <person name="Ferguson D."/>
            <person name="Fisher S."/>
            <person name="Foley C.D."/>
            <person name="Franke A."/>
            <person name="Friedrich D."/>
            <person name="Gadbois L."/>
            <person name="Gearin G."/>
            <person name="Gearin C.R."/>
            <person name="Giannoukos G."/>
            <person name="Goode T."/>
            <person name="Graham J."/>
            <person name="Grandbois E."/>
            <person name="Grewal S."/>
            <person name="Gyaltsen K."/>
            <person name="Hafez N."/>
            <person name="Hagos B."/>
            <person name="Hall J."/>
            <person name="Henson C."/>
            <person name="Hollinger A."/>
            <person name="Honan T."/>
            <person name="Huard M.D."/>
            <person name="Hughes L."/>
            <person name="Hurhula B."/>
            <person name="Husby M.E."/>
            <person name="Kamat A."/>
            <person name="Kanga B."/>
            <person name="Kashin S."/>
            <person name="Khazanovich D."/>
            <person name="Kisner P."/>
            <person name="Lance K."/>
            <person name="Lara M."/>
            <person name="Lee W."/>
            <person name="Lennon N."/>
            <person name="Letendre F."/>
            <person name="LeVine R."/>
            <person name="Lipovsky A."/>
            <person name="Liu X."/>
            <person name="Liu J."/>
            <person name="Liu S."/>
            <person name="Lokyitsang T."/>
            <person name="Lokyitsang Y."/>
            <person name="Lubonja R."/>
            <person name="Lui A."/>
            <person name="MacDonald P."/>
            <person name="Magnisalis V."/>
            <person name="Maru K."/>
            <person name="Matthews C."/>
            <person name="McCusker W."/>
            <person name="McDonough S."/>
            <person name="Mehta T."/>
            <person name="Meldrim J."/>
            <person name="Meneus L."/>
            <person name="Mihai O."/>
            <person name="Mihalev A."/>
            <person name="Mihova T."/>
            <person name="Mittelman R."/>
            <person name="Mlenga V."/>
            <person name="Montmayeur A."/>
            <person name="Mulrain L."/>
            <person name="Navidi A."/>
            <person name="Naylor J."/>
            <person name="Negash T."/>
            <person name="Nguyen T."/>
            <person name="Nguyen N."/>
            <person name="Nicol R."/>
            <person name="Norbu C."/>
            <person name="Norbu N."/>
            <person name="Novod N."/>
            <person name="O'Neill B."/>
            <person name="Osman S."/>
            <person name="Markiewicz E."/>
            <person name="Oyono O.L."/>
            <person name="Patti C."/>
            <person name="Phunkhang P."/>
            <person name="Pierre F."/>
            <person name="Priest M."/>
            <person name="Raghuraman S."/>
            <person name="Rege F."/>
            <person name="Reyes R."/>
            <person name="Rise C."/>
            <person name="Rogov P."/>
            <person name="Ross K."/>
            <person name="Ryan E."/>
            <person name="Settipalli S."/>
            <person name="Shea T."/>
            <person name="Sherpa N."/>
            <person name="Shi L."/>
            <person name="Shih D."/>
            <person name="Sparrow T."/>
            <person name="Spaulding J."/>
            <person name="Stalker J."/>
            <person name="Stange-Thomann N."/>
            <person name="Stavropoulos S."/>
            <person name="Stone C."/>
            <person name="Strader C."/>
            <person name="Tesfaye S."/>
            <person name="Thomson T."/>
            <person name="Thoulutsang Y."/>
            <person name="Thoulutsang D."/>
            <person name="Topham K."/>
            <person name="Topping I."/>
            <person name="Tsamla T."/>
            <person name="Vassiliev H."/>
            <person name="Vo A."/>
            <person name="Wangchuk T."/>
            <person name="Wangdi T."/>
            <person name="Weiand M."/>
            <person name="Wilkinson J."/>
            <person name="Wilson A."/>
            <person name="Yadav S."/>
            <person name="Young G."/>
            <person name="Yu Q."/>
            <person name="Zembek L."/>
            <person name="Zhong D."/>
            <person name="Zimmer A."/>
            <person name="Zwirko Z."/>
            <person name="Jaffe D.B."/>
            <person name="Alvarez P."/>
            <person name="Brockman W."/>
            <person name="Butler J."/>
            <person name="Chin C."/>
            <person name="Gnerre S."/>
            <person name="Grabherr M."/>
            <person name="Kleber M."/>
            <person name="Mauceli E."/>
            <person name="MacCallum I."/>
        </authorList>
    </citation>
    <scope>NUCLEOTIDE SEQUENCE [LARGE SCALE GENOMIC DNA]</scope>
    <source>
        <strain evidence="3">Tucson 15287-2541.00</strain>
    </source>
</reference>
<evidence type="ECO:0000313" key="2">
    <source>
        <dbReference type="EMBL" id="EDV90342.1"/>
    </source>
</evidence>
<name>B4K2S6_DROGR</name>
<feature type="region of interest" description="Disordered" evidence="1">
    <location>
        <begin position="80"/>
        <end position="272"/>
    </location>
</feature>
<feature type="compositionally biased region" description="Basic and acidic residues" evidence="1">
    <location>
        <begin position="166"/>
        <end position="179"/>
    </location>
</feature>